<evidence type="ECO:0000313" key="3">
    <source>
        <dbReference type="Proteomes" id="UP000807469"/>
    </source>
</evidence>
<dbReference type="PANTHER" id="PTHR33112:SF16">
    <property type="entry name" value="HETEROKARYON INCOMPATIBILITY DOMAIN-CONTAINING PROTEIN"/>
    <property type="match status" value="1"/>
</dbReference>
<dbReference type="OrthoDB" id="5125733at2759"/>
<organism evidence="2 3">
    <name type="scientific">Pholiota conissans</name>
    <dbReference type="NCBI Taxonomy" id="109636"/>
    <lineage>
        <taxon>Eukaryota</taxon>
        <taxon>Fungi</taxon>
        <taxon>Dikarya</taxon>
        <taxon>Basidiomycota</taxon>
        <taxon>Agaricomycotina</taxon>
        <taxon>Agaricomycetes</taxon>
        <taxon>Agaricomycetidae</taxon>
        <taxon>Agaricales</taxon>
        <taxon>Agaricineae</taxon>
        <taxon>Strophariaceae</taxon>
        <taxon>Pholiota</taxon>
    </lineage>
</organism>
<evidence type="ECO:0000259" key="1">
    <source>
        <dbReference type="Pfam" id="PF06985"/>
    </source>
</evidence>
<gene>
    <name evidence="2" type="ORF">BDN70DRAFT_766453</name>
</gene>
<dbReference type="EMBL" id="MU155187">
    <property type="protein sequence ID" value="KAF9480854.1"/>
    <property type="molecule type" value="Genomic_DNA"/>
</dbReference>
<keyword evidence="3" id="KW-1185">Reference proteome</keyword>
<feature type="non-terminal residue" evidence="2">
    <location>
        <position position="348"/>
    </location>
</feature>
<dbReference type="PANTHER" id="PTHR33112">
    <property type="entry name" value="DOMAIN PROTEIN, PUTATIVE-RELATED"/>
    <property type="match status" value="1"/>
</dbReference>
<dbReference type="Proteomes" id="UP000807469">
    <property type="component" value="Unassembled WGS sequence"/>
</dbReference>
<feature type="non-terminal residue" evidence="2">
    <location>
        <position position="1"/>
    </location>
</feature>
<dbReference type="InterPro" id="IPR010730">
    <property type="entry name" value="HET"/>
</dbReference>
<reference evidence="2" key="1">
    <citation type="submission" date="2020-11" db="EMBL/GenBank/DDBJ databases">
        <authorList>
            <consortium name="DOE Joint Genome Institute"/>
            <person name="Ahrendt S."/>
            <person name="Riley R."/>
            <person name="Andreopoulos W."/>
            <person name="Labutti K."/>
            <person name="Pangilinan J."/>
            <person name="Ruiz-Duenas F.J."/>
            <person name="Barrasa J.M."/>
            <person name="Sanchez-Garcia M."/>
            <person name="Camarero S."/>
            <person name="Miyauchi S."/>
            <person name="Serrano A."/>
            <person name="Linde D."/>
            <person name="Babiker R."/>
            <person name="Drula E."/>
            <person name="Ayuso-Fernandez I."/>
            <person name="Pacheco R."/>
            <person name="Padilla G."/>
            <person name="Ferreira P."/>
            <person name="Barriuso J."/>
            <person name="Kellner H."/>
            <person name="Castanera R."/>
            <person name="Alfaro M."/>
            <person name="Ramirez L."/>
            <person name="Pisabarro A.G."/>
            <person name="Kuo A."/>
            <person name="Tritt A."/>
            <person name="Lipzen A."/>
            <person name="He G."/>
            <person name="Yan M."/>
            <person name="Ng V."/>
            <person name="Cullen D."/>
            <person name="Martin F."/>
            <person name="Rosso M.-N."/>
            <person name="Henrissat B."/>
            <person name="Hibbett D."/>
            <person name="Martinez A.T."/>
            <person name="Grigoriev I.V."/>
        </authorList>
    </citation>
    <scope>NUCLEOTIDE SEQUENCE</scope>
    <source>
        <strain evidence="2">CIRM-BRFM 674</strain>
    </source>
</reference>
<accession>A0A9P5Z6C9</accession>
<protein>
    <submittedName>
        <fullName evidence="2">HET-domain-containing protein</fullName>
    </submittedName>
</protein>
<comment type="caution">
    <text evidence="2">The sequence shown here is derived from an EMBL/GenBank/DDBJ whole genome shotgun (WGS) entry which is preliminary data.</text>
</comment>
<evidence type="ECO:0000313" key="2">
    <source>
        <dbReference type="EMBL" id="KAF9480854.1"/>
    </source>
</evidence>
<name>A0A9P5Z6C9_9AGAR</name>
<dbReference type="Pfam" id="PF06985">
    <property type="entry name" value="HET"/>
    <property type="match status" value="1"/>
</dbReference>
<dbReference type="AlphaFoldDB" id="A0A9P5Z6C9"/>
<sequence>VEECSHHEHCSPPEKTHLPTRVIDCSDPSKPRLFDTGRKIVDHYCTLSYAWGGDQPAKTTTANIHTYTNEGINVPLPQTIAEAIAVTNKLGLKYLWVDALCIIQDSDDDKIKELGIMGQIYRHAYLTISVLSAYRADEGFLPDERPPDVLPYYLAGQPQSPGWCFQESALSARRLIFQPPNVMYKCRKKASPANDHILFPIEGRANNVTPSDEDLRERWRRTLLDYSERKITVASDKFVALASIVEVFQSVMNDQYIAGLWKNNLLHDLHWKVWPPMGPDEGPRLRPEGYRAPTWSWASTDGRLDLPYSLSPPSSAASYQAEILSWDVTPKARELPLGELVDGKLVMR</sequence>
<proteinExistence type="predicted"/>
<feature type="domain" description="Heterokaryon incompatibility" evidence="1">
    <location>
        <begin position="44"/>
        <end position="146"/>
    </location>
</feature>